<organism evidence="2 3">
    <name type="scientific">Desulfoferula mesophila</name>
    <dbReference type="NCBI Taxonomy" id="3058419"/>
    <lineage>
        <taxon>Bacteria</taxon>
        <taxon>Pseudomonadati</taxon>
        <taxon>Thermodesulfobacteriota</taxon>
        <taxon>Desulfarculia</taxon>
        <taxon>Desulfarculales</taxon>
        <taxon>Desulfarculaceae</taxon>
        <taxon>Desulfoferula</taxon>
    </lineage>
</organism>
<evidence type="ECO:0000313" key="2">
    <source>
        <dbReference type="EMBL" id="BEQ12998.1"/>
    </source>
</evidence>
<keyword evidence="1" id="KW-1133">Transmembrane helix</keyword>
<sequence>MKVWQNLKRLVRGESGISSVEYALLLAFLGAAVAVAAGLLGAAVGKKITDTATQVNKW</sequence>
<dbReference type="AlphaFoldDB" id="A0AAU9E762"/>
<dbReference type="RefSeq" id="WP_338604146.1">
    <property type="nucleotide sequence ID" value="NZ_AP028679.1"/>
</dbReference>
<feature type="transmembrane region" description="Helical" evidence="1">
    <location>
        <begin position="20"/>
        <end position="44"/>
    </location>
</feature>
<dbReference type="Proteomes" id="UP001366166">
    <property type="component" value="Chromosome"/>
</dbReference>
<proteinExistence type="predicted"/>
<reference evidence="3" key="1">
    <citation type="journal article" date="2023" name="Arch. Microbiol.">
        <title>Desulfoferula mesophilus gen. nov. sp. nov., a mesophilic sulfate-reducing bacterium isolated from a brackish lake sediment.</title>
        <authorList>
            <person name="Watanabe T."/>
            <person name="Yabe T."/>
            <person name="Tsuji J.M."/>
            <person name="Fukui M."/>
        </authorList>
    </citation>
    <scope>NUCLEOTIDE SEQUENCE [LARGE SCALE GENOMIC DNA]</scope>
    <source>
        <strain evidence="3">12FAK</strain>
    </source>
</reference>
<evidence type="ECO:0000313" key="3">
    <source>
        <dbReference type="Proteomes" id="UP001366166"/>
    </source>
</evidence>
<protein>
    <recommendedName>
        <fullName evidence="4">Flp family type IVb pilin</fullName>
    </recommendedName>
</protein>
<gene>
    <name evidence="2" type="ORF">FAK_00640</name>
</gene>
<dbReference type="EMBL" id="AP028679">
    <property type="protein sequence ID" value="BEQ12998.1"/>
    <property type="molecule type" value="Genomic_DNA"/>
</dbReference>
<name>A0AAU9E762_9BACT</name>
<keyword evidence="1" id="KW-0812">Transmembrane</keyword>
<evidence type="ECO:0008006" key="4">
    <source>
        <dbReference type="Google" id="ProtNLM"/>
    </source>
</evidence>
<dbReference type="KEGG" id="dmp:FAK_00640"/>
<accession>A0AAU9E762</accession>
<keyword evidence="1" id="KW-0472">Membrane</keyword>
<keyword evidence="3" id="KW-1185">Reference proteome</keyword>
<evidence type="ECO:0000256" key="1">
    <source>
        <dbReference type="SAM" id="Phobius"/>
    </source>
</evidence>